<name>A0A1Q5PY07_9ACTO</name>
<dbReference type="InterPro" id="IPR027939">
    <property type="entry name" value="NMT1/THI5"/>
</dbReference>
<evidence type="ECO:0000313" key="4">
    <source>
        <dbReference type="Proteomes" id="UP000185612"/>
    </source>
</evidence>
<dbReference type="InParanoid" id="A0A1Q5PY07"/>
<reference evidence="4" key="1">
    <citation type="submission" date="2016-12" db="EMBL/GenBank/DDBJ databases">
        <authorList>
            <person name="Meng X."/>
        </authorList>
    </citation>
    <scope>NUCLEOTIDE SEQUENCE [LARGE SCALE GENOMIC DNA]</scope>
    <source>
        <strain evidence="4">DSM 20732</strain>
    </source>
</reference>
<comment type="caution">
    <text evidence="3">The sequence shown here is derived from an EMBL/GenBank/DDBJ whole genome shotgun (WGS) entry which is preliminary data.</text>
</comment>
<dbReference type="Gene3D" id="3.40.190.10">
    <property type="entry name" value="Periplasmic binding protein-like II"/>
    <property type="match status" value="2"/>
</dbReference>
<evidence type="ECO:0000313" key="3">
    <source>
        <dbReference type="EMBL" id="OKL52417.1"/>
    </source>
</evidence>
<dbReference type="Pfam" id="PF09084">
    <property type="entry name" value="NMT1"/>
    <property type="match status" value="1"/>
</dbReference>
<gene>
    <name evidence="3" type="ORF">BSZ40_02785</name>
</gene>
<keyword evidence="4" id="KW-1185">Reference proteome</keyword>
<dbReference type="SUPFAM" id="SSF53850">
    <property type="entry name" value="Periplasmic binding protein-like II"/>
    <property type="match status" value="1"/>
</dbReference>
<dbReference type="InterPro" id="IPR015168">
    <property type="entry name" value="SsuA/THI5"/>
</dbReference>
<dbReference type="PANTHER" id="PTHR31528">
    <property type="entry name" value="4-AMINO-5-HYDROXYMETHYL-2-METHYLPYRIMIDINE PHOSPHATE SYNTHASE THI11-RELATED"/>
    <property type="match status" value="1"/>
</dbReference>
<dbReference type="GO" id="GO:0009228">
    <property type="term" value="P:thiamine biosynthetic process"/>
    <property type="evidence" value="ECO:0007669"/>
    <property type="project" value="InterPro"/>
</dbReference>
<keyword evidence="1" id="KW-0732">Signal</keyword>
<protein>
    <recommendedName>
        <fullName evidence="2">SsuA/THI5-like domain-containing protein</fullName>
    </recommendedName>
</protein>
<feature type="signal peptide" evidence="1">
    <location>
        <begin position="1"/>
        <end position="21"/>
    </location>
</feature>
<organism evidence="3 4">
    <name type="scientific">Buchananella hordeovulneris</name>
    <dbReference type="NCBI Taxonomy" id="52770"/>
    <lineage>
        <taxon>Bacteria</taxon>
        <taxon>Bacillati</taxon>
        <taxon>Actinomycetota</taxon>
        <taxon>Actinomycetes</taxon>
        <taxon>Actinomycetales</taxon>
        <taxon>Actinomycetaceae</taxon>
        <taxon>Buchananella</taxon>
    </lineage>
</organism>
<dbReference type="PANTHER" id="PTHR31528:SF15">
    <property type="entry name" value="RIBOFLAVIN-BINDING PROTEIN RIBY"/>
    <property type="match status" value="1"/>
</dbReference>
<sequence length="318" mass="33000">MKKQLAGLAVALLLLSGCSEGEDSTEVTVGLTFTPNVQFAPAYVAAEEQLFTEAGVSAKLRHHGANESLFGALLDGTEDLVIAGADEAAVARAGGADLVVVGPYYATHPTALIARADAQVASPADLRGKRIGIPGPYGENYFALQHVLQEAGLNDSDVDVKHIGFTQVAALATNEVDAVIGFANNEPVQAAAQGVEVTVLPLGERLPLVGASLVTTERALASKGPQIRAAVAALALGRERTVHDPDLALRATATYVPELAASDAQEAAKRTLTQTLPLWAEVDYPVLAAKETEMADFLANIGAVEEASQVKGLFSLGE</sequence>
<accession>A0A1Q5PY07</accession>
<dbReference type="OrthoDB" id="7808807at2"/>
<feature type="chain" id="PRO_5039339821" description="SsuA/THI5-like domain-containing protein" evidence="1">
    <location>
        <begin position="22"/>
        <end position="318"/>
    </location>
</feature>
<evidence type="ECO:0000256" key="1">
    <source>
        <dbReference type="SAM" id="SignalP"/>
    </source>
</evidence>
<dbReference type="STRING" id="52770.BSZ40_02785"/>
<dbReference type="PROSITE" id="PS51257">
    <property type="entry name" value="PROKAR_LIPOPROTEIN"/>
    <property type="match status" value="1"/>
</dbReference>
<dbReference type="EMBL" id="MQVS01000002">
    <property type="protein sequence ID" value="OKL52417.1"/>
    <property type="molecule type" value="Genomic_DNA"/>
</dbReference>
<proteinExistence type="predicted"/>
<feature type="domain" description="SsuA/THI5-like" evidence="2">
    <location>
        <begin position="36"/>
        <end position="247"/>
    </location>
</feature>
<dbReference type="AlphaFoldDB" id="A0A1Q5PY07"/>
<dbReference type="RefSeq" id="WP_073823094.1">
    <property type="nucleotide sequence ID" value="NZ_MQVS01000002.1"/>
</dbReference>
<evidence type="ECO:0000259" key="2">
    <source>
        <dbReference type="Pfam" id="PF09084"/>
    </source>
</evidence>
<dbReference type="Proteomes" id="UP000185612">
    <property type="component" value="Unassembled WGS sequence"/>
</dbReference>